<sequence length="98" mass="10884">MGKRKHGEILPSTIPAIICGPSNCGKTNVLINKVPFVIRIKTNQLLRPVQLSTKDIGAAPHTGEVSSTAQQQSSRRRQQGTLRSWRKKNVATVRQRSR</sequence>
<evidence type="ECO:0000256" key="1">
    <source>
        <dbReference type="SAM" id="MobiDB-lite"/>
    </source>
</evidence>
<keyword evidence="3" id="KW-1185">Reference proteome</keyword>
<protein>
    <submittedName>
        <fullName evidence="2">Uncharacterized protein</fullName>
    </submittedName>
</protein>
<accession>A0A151XEQ4</accession>
<evidence type="ECO:0000313" key="3">
    <source>
        <dbReference type="Proteomes" id="UP000075809"/>
    </source>
</evidence>
<feature type="compositionally biased region" description="Basic residues" evidence="1">
    <location>
        <begin position="74"/>
        <end position="98"/>
    </location>
</feature>
<proteinExistence type="predicted"/>
<dbReference type="Proteomes" id="UP000075809">
    <property type="component" value="Unassembled WGS sequence"/>
</dbReference>
<dbReference type="EMBL" id="KQ982222">
    <property type="protein sequence ID" value="KYQ58874.1"/>
    <property type="molecule type" value="Genomic_DNA"/>
</dbReference>
<reference evidence="2 3" key="1">
    <citation type="submission" date="2015-09" db="EMBL/GenBank/DDBJ databases">
        <title>Trachymyrmex zeteki WGS genome.</title>
        <authorList>
            <person name="Nygaard S."/>
            <person name="Hu H."/>
            <person name="Boomsma J."/>
            <person name="Zhang G."/>
        </authorList>
    </citation>
    <scope>NUCLEOTIDE SEQUENCE [LARGE SCALE GENOMIC DNA]</scope>
    <source>
        <strain evidence="2">Tzet28-1</strain>
        <tissue evidence="2">Whole body</tissue>
    </source>
</reference>
<feature type="region of interest" description="Disordered" evidence="1">
    <location>
        <begin position="54"/>
        <end position="98"/>
    </location>
</feature>
<gene>
    <name evidence="2" type="ORF">ALC60_02118</name>
</gene>
<name>A0A151XEQ4_9HYME</name>
<dbReference type="AlphaFoldDB" id="A0A151XEQ4"/>
<evidence type="ECO:0000313" key="2">
    <source>
        <dbReference type="EMBL" id="KYQ58874.1"/>
    </source>
</evidence>
<organism evidence="2 3">
    <name type="scientific">Mycetomoellerius zeteki</name>
    <dbReference type="NCBI Taxonomy" id="64791"/>
    <lineage>
        <taxon>Eukaryota</taxon>
        <taxon>Metazoa</taxon>
        <taxon>Ecdysozoa</taxon>
        <taxon>Arthropoda</taxon>
        <taxon>Hexapoda</taxon>
        <taxon>Insecta</taxon>
        <taxon>Pterygota</taxon>
        <taxon>Neoptera</taxon>
        <taxon>Endopterygota</taxon>
        <taxon>Hymenoptera</taxon>
        <taxon>Apocrita</taxon>
        <taxon>Aculeata</taxon>
        <taxon>Formicoidea</taxon>
        <taxon>Formicidae</taxon>
        <taxon>Myrmicinae</taxon>
        <taxon>Mycetomoellerius</taxon>
    </lineage>
</organism>